<evidence type="ECO:0000256" key="3">
    <source>
        <dbReference type="ARBA" id="ARBA00022490"/>
    </source>
</evidence>
<dbReference type="PROSITE" id="PS50002">
    <property type="entry name" value="SH3"/>
    <property type="match status" value="1"/>
</dbReference>
<feature type="region of interest" description="Disordered" evidence="8">
    <location>
        <begin position="318"/>
        <end position="338"/>
    </location>
</feature>
<dbReference type="CDD" id="cd00174">
    <property type="entry name" value="SH3"/>
    <property type="match status" value="1"/>
</dbReference>
<dbReference type="SUPFAM" id="SSF103657">
    <property type="entry name" value="BAR/IMD domain-like"/>
    <property type="match status" value="1"/>
</dbReference>
<evidence type="ECO:0000259" key="9">
    <source>
        <dbReference type="PROSITE" id="PS50002"/>
    </source>
</evidence>
<feature type="domain" description="SH3" evidence="9">
    <location>
        <begin position="842"/>
        <end position="902"/>
    </location>
</feature>
<dbReference type="PANTHER" id="PTHR23065:SF7">
    <property type="entry name" value="NOSTRIN, ISOFORM H"/>
    <property type="match status" value="1"/>
</dbReference>
<dbReference type="Pfam" id="PF00611">
    <property type="entry name" value="FCH"/>
    <property type="match status" value="1"/>
</dbReference>
<dbReference type="GO" id="GO:0120104">
    <property type="term" value="C:mitotic actomyosin contractile ring, proximal layer"/>
    <property type="evidence" value="ECO:0007669"/>
    <property type="project" value="UniProtKB-ARBA"/>
</dbReference>
<dbReference type="Gene3D" id="2.30.30.40">
    <property type="entry name" value="SH3 Domains"/>
    <property type="match status" value="1"/>
</dbReference>
<keyword evidence="3" id="KW-0963">Cytoplasm</keyword>
<keyword evidence="5" id="KW-0206">Cytoskeleton</keyword>
<dbReference type="InterPro" id="IPR027267">
    <property type="entry name" value="AH/BAR_dom_sf"/>
</dbReference>
<dbReference type="SUPFAM" id="SSF50044">
    <property type="entry name" value="SH3-domain"/>
    <property type="match status" value="1"/>
</dbReference>
<dbReference type="OrthoDB" id="27823at2759"/>
<dbReference type="InterPro" id="IPR036028">
    <property type="entry name" value="SH3-like_dom_sf"/>
</dbReference>
<evidence type="ECO:0000256" key="7">
    <source>
        <dbReference type="PROSITE-ProRule" id="PRU01077"/>
    </source>
</evidence>
<protein>
    <recommendedName>
        <fullName evidence="13">Cell division control protein</fullName>
    </recommendedName>
</protein>
<feature type="compositionally biased region" description="Polar residues" evidence="8">
    <location>
        <begin position="693"/>
        <end position="759"/>
    </location>
</feature>
<feature type="compositionally biased region" description="Polar residues" evidence="8">
    <location>
        <begin position="485"/>
        <end position="500"/>
    </location>
</feature>
<dbReference type="GO" id="GO:1903475">
    <property type="term" value="P:mitotic actomyosin contractile ring assembly"/>
    <property type="evidence" value="ECO:0007669"/>
    <property type="project" value="UniProtKB-ARBA"/>
</dbReference>
<dbReference type="FunFam" id="2.30.30.40:FF:000164">
    <property type="entry name" value="Cell division control protein"/>
    <property type="match status" value="1"/>
</dbReference>
<feature type="region of interest" description="Disordered" evidence="8">
    <location>
        <begin position="353"/>
        <end position="827"/>
    </location>
</feature>
<dbReference type="AlphaFoldDB" id="A0A6A6UGI6"/>
<keyword evidence="12" id="KW-1185">Reference proteome</keyword>
<evidence type="ECO:0000256" key="6">
    <source>
        <dbReference type="PROSITE-ProRule" id="PRU00192"/>
    </source>
</evidence>
<keyword evidence="4" id="KW-0597">Phosphoprotein</keyword>
<dbReference type="PRINTS" id="PR00452">
    <property type="entry name" value="SH3DOMAIN"/>
</dbReference>
<organism evidence="11 12">
    <name type="scientific">Microthyrium microscopicum</name>
    <dbReference type="NCBI Taxonomy" id="703497"/>
    <lineage>
        <taxon>Eukaryota</taxon>
        <taxon>Fungi</taxon>
        <taxon>Dikarya</taxon>
        <taxon>Ascomycota</taxon>
        <taxon>Pezizomycotina</taxon>
        <taxon>Dothideomycetes</taxon>
        <taxon>Dothideomycetes incertae sedis</taxon>
        <taxon>Microthyriales</taxon>
        <taxon>Microthyriaceae</taxon>
        <taxon>Microthyrium</taxon>
    </lineage>
</organism>
<reference evidence="11" key="1">
    <citation type="journal article" date="2020" name="Stud. Mycol.">
        <title>101 Dothideomycetes genomes: a test case for predicting lifestyles and emergence of pathogens.</title>
        <authorList>
            <person name="Haridas S."/>
            <person name="Albert R."/>
            <person name="Binder M."/>
            <person name="Bloem J."/>
            <person name="Labutti K."/>
            <person name="Salamov A."/>
            <person name="Andreopoulos B."/>
            <person name="Baker S."/>
            <person name="Barry K."/>
            <person name="Bills G."/>
            <person name="Bluhm B."/>
            <person name="Cannon C."/>
            <person name="Castanera R."/>
            <person name="Culley D."/>
            <person name="Daum C."/>
            <person name="Ezra D."/>
            <person name="Gonzalez J."/>
            <person name="Henrissat B."/>
            <person name="Kuo A."/>
            <person name="Liang C."/>
            <person name="Lipzen A."/>
            <person name="Lutzoni F."/>
            <person name="Magnuson J."/>
            <person name="Mondo S."/>
            <person name="Nolan M."/>
            <person name="Ohm R."/>
            <person name="Pangilinan J."/>
            <person name="Park H.-J."/>
            <person name="Ramirez L."/>
            <person name="Alfaro M."/>
            <person name="Sun H."/>
            <person name="Tritt A."/>
            <person name="Yoshinaga Y."/>
            <person name="Zwiers L.-H."/>
            <person name="Turgeon B."/>
            <person name="Goodwin S."/>
            <person name="Spatafora J."/>
            <person name="Crous P."/>
            <person name="Grigoriev I."/>
        </authorList>
    </citation>
    <scope>NUCLEOTIDE SEQUENCE</scope>
    <source>
        <strain evidence="11">CBS 115976</strain>
    </source>
</reference>
<evidence type="ECO:0000256" key="8">
    <source>
        <dbReference type="SAM" id="MobiDB-lite"/>
    </source>
</evidence>
<feature type="compositionally biased region" description="Basic and acidic residues" evidence="8">
    <location>
        <begin position="588"/>
        <end position="600"/>
    </location>
</feature>
<dbReference type="Gene3D" id="1.20.1270.60">
    <property type="entry name" value="Arfaptin homology (AH) domain/BAR domain"/>
    <property type="match status" value="1"/>
</dbReference>
<dbReference type="FunFam" id="1.20.1270.60:FF:000045">
    <property type="entry name" value="Cell division control protein"/>
    <property type="match status" value="1"/>
</dbReference>
<evidence type="ECO:0000256" key="5">
    <source>
        <dbReference type="ARBA" id="ARBA00023212"/>
    </source>
</evidence>
<dbReference type="GO" id="GO:0009898">
    <property type="term" value="C:cytoplasmic side of plasma membrane"/>
    <property type="evidence" value="ECO:0007669"/>
    <property type="project" value="TreeGrafter"/>
</dbReference>
<proteinExistence type="predicted"/>
<evidence type="ECO:0000256" key="2">
    <source>
        <dbReference type="ARBA" id="ARBA00022443"/>
    </source>
</evidence>
<dbReference type="SMART" id="SM00055">
    <property type="entry name" value="FCH"/>
    <property type="match status" value="1"/>
</dbReference>
<dbReference type="CDD" id="cd07651">
    <property type="entry name" value="F-BAR_PombeCdc15_like"/>
    <property type="match status" value="1"/>
</dbReference>
<dbReference type="Pfam" id="PF00018">
    <property type="entry name" value="SH3_1"/>
    <property type="match status" value="1"/>
</dbReference>
<name>A0A6A6UGI6_9PEZI</name>
<feature type="domain" description="F-BAR" evidence="10">
    <location>
        <begin position="14"/>
        <end position="267"/>
    </location>
</feature>
<dbReference type="PANTHER" id="PTHR23065">
    <property type="entry name" value="PROLINE-SERINE-THREONINE PHOSPHATASE INTERACTING PROTEIN 1"/>
    <property type="match status" value="1"/>
</dbReference>
<feature type="compositionally biased region" description="Polar residues" evidence="8">
    <location>
        <begin position="436"/>
        <end position="456"/>
    </location>
</feature>
<evidence type="ECO:0000256" key="4">
    <source>
        <dbReference type="ARBA" id="ARBA00022553"/>
    </source>
</evidence>
<dbReference type="SMART" id="SM00326">
    <property type="entry name" value="SH3"/>
    <property type="match status" value="1"/>
</dbReference>
<dbReference type="GO" id="GO:0005543">
    <property type="term" value="F:phospholipid binding"/>
    <property type="evidence" value="ECO:0007669"/>
    <property type="project" value="TreeGrafter"/>
</dbReference>
<keyword evidence="2 6" id="KW-0728">SH3 domain</keyword>
<dbReference type="InterPro" id="IPR001452">
    <property type="entry name" value="SH3_domain"/>
</dbReference>
<gene>
    <name evidence="11" type="ORF">BT63DRAFT_215664</name>
</gene>
<dbReference type="Proteomes" id="UP000799302">
    <property type="component" value="Unassembled WGS sequence"/>
</dbReference>
<evidence type="ECO:0000259" key="10">
    <source>
        <dbReference type="PROSITE" id="PS51741"/>
    </source>
</evidence>
<feature type="compositionally biased region" description="Low complexity" evidence="8">
    <location>
        <begin position="616"/>
        <end position="636"/>
    </location>
</feature>
<evidence type="ECO:0008006" key="13">
    <source>
        <dbReference type="Google" id="ProtNLM"/>
    </source>
</evidence>
<evidence type="ECO:0000313" key="11">
    <source>
        <dbReference type="EMBL" id="KAF2671385.1"/>
    </source>
</evidence>
<accession>A0A6A6UGI6</accession>
<comment type="subcellular location">
    <subcellularLocation>
        <location evidence="1">Cytoplasm</location>
        <location evidence="1">Cytoskeleton</location>
    </subcellularLocation>
</comment>
<sequence length="902" mass="98300">MPAAAAGDAPGVSYSFANNFWGKDDAGVAPLLERMHNAKTTCDEIKTFYSTRAAIEDEYARKLAALGKKPLGSGESGTLRMSLDTIRKEVESMAKEHQTVANQMKSELDEQLAINAGGLKERRKVIQTAIEKLYKLKCQQTATLNKTREKYKQDCWKAKGYSAQSHMVMGQEERKNKAKLEKTYAQMATTSTDYQDAVAALQETTGRWNREWKNACDKFQDLEEERIEYLKDSLWIFANISSTVCVTDDQSCENMRLSLEKCDVDDDIMSFIKIQGTGQEIPDPPKFIDFRRDDADDTASEVSVANNCSIAQFPRALNPSIRPGASSPQPSVFESHHDPNSALAREMGIGSSPLQATAGSEIPEPIKKMKSRQPSVEPESPYGQPTFATSYVDPKPAARNYPPDQFSRSVPPLNGSDMSSSSVSYNRRPSQDSHSELSQNSFTSYEASSVGHQSPVKQMADEPAKKNPWYKSPFSRSKASGLDSAESTPTPTNRAASRNTWGPVAARQAGMDSTPSRNARGALFSNQRTASPDPMIDPSAKTQLNIGSNIFDVSPNAHRQHQQPPSTQLGDPADPLEQALADLADITKGPRDRESADHHLGLHTPNPGSPLPGAVPTPFAASTARSTPPPAYAAAPIGHLGAPPAAHTARDMHAAKNRYVNQRRTVFDDGRASPNPVRATSPRPPNQQQPQQGTYNRPPSAQAYNRPASRNTQAYTTTPVPRATSPNPYASRPRANTSTPQKNYNNTGSWGSRGRNNASPAPPTNLPPRAVSPNPAAYASSQSRPASRVANGSGEIVTMRGRPNSQYYPPEAAGQGQGGQVSTRVRSKSVADGRQFTKDGRVILHFTRAMYMYQAQIPEELGFGKGDVLAVLRLQDDGWWEAESVNQPGNRGLVPSNYLQAC</sequence>
<dbReference type="EMBL" id="MU004233">
    <property type="protein sequence ID" value="KAF2671385.1"/>
    <property type="molecule type" value="Genomic_DNA"/>
</dbReference>
<dbReference type="InterPro" id="IPR001060">
    <property type="entry name" value="FCH_dom"/>
</dbReference>
<dbReference type="InterPro" id="IPR031160">
    <property type="entry name" value="F_BAR_dom"/>
</dbReference>
<keyword evidence="7" id="KW-0175">Coiled coil</keyword>
<evidence type="ECO:0000256" key="1">
    <source>
        <dbReference type="ARBA" id="ARBA00004245"/>
    </source>
</evidence>
<dbReference type="GO" id="GO:0106006">
    <property type="term" value="F:cytoskeletal protein-membrane anchor activity"/>
    <property type="evidence" value="ECO:0007669"/>
    <property type="project" value="UniProtKB-ARBA"/>
</dbReference>
<dbReference type="PROSITE" id="PS51741">
    <property type="entry name" value="F_BAR"/>
    <property type="match status" value="1"/>
</dbReference>
<evidence type="ECO:0000313" key="12">
    <source>
        <dbReference type="Proteomes" id="UP000799302"/>
    </source>
</evidence>